<name>A0ABQ5FA31_9ASTR</name>
<dbReference type="Gene3D" id="3.30.70.270">
    <property type="match status" value="1"/>
</dbReference>
<evidence type="ECO:0000313" key="4">
    <source>
        <dbReference type="Proteomes" id="UP001151760"/>
    </source>
</evidence>
<dbReference type="Gene3D" id="3.30.420.10">
    <property type="entry name" value="Ribonuclease H-like superfamily/Ribonuclease H"/>
    <property type="match status" value="1"/>
</dbReference>
<dbReference type="Proteomes" id="UP001151760">
    <property type="component" value="Unassembled WGS sequence"/>
</dbReference>
<dbReference type="InterPro" id="IPR043502">
    <property type="entry name" value="DNA/RNA_pol_sf"/>
</dbReference>
<evidence type="ECO:0000313" key="3">
    <source>
        <dbReference type="EMBL" id="GJT60131.1"/>
    </source>
</evidence>
<reference evidence="3" key="2">
    <citation type="submission" date="2022-01" db="EMBL/GenBank/DDBJ databases">
        <authorList>
            <person name="Yamashiro T."/>
            <person name="Shiraishi A."/>
            <person name="Satake H."/>
            <person name="Nakayama K."/>
        </authorList>
    </citation>
    <scope>NUCLEOTIDE SEQUENCE</scope>
</reference>
<dbReference type="PANTHER" id="PTHR37984:SF5">
    <property type="entry name" value="PROTEIN NYNRIN-LIKE"/>
    <property type="match status" value="1"/>
</dbReference>
<dbReference type="GO" id="GO:0003964">
    <property type="term" value="F:RNA-directed DNA polymerase activity"/>
    <property type="evidence" value="ECO:0007669"/>
    <property type="project" value="UniProtKB-KW"/>
</dbReference>
<keyword evidence="1" id="KW-0175">Coiled coil</keyword>
<dbReference type="InterPro" id="IPR012337">
    <property type="entry name" value="RNaseH-like_sf"/>
</dbReference>
<reference evidence="3" key="1">
    <citation type="journal article" date="2022" name="Int. J. Mol. Sci.">
        <title>Draft Genome of Tanacetum Coccineum: Genomic Comparison of Closely Related Tanacetum-Family Plants.</title>
        <authorList>
            <person name="Yamashiro T."/>
            <person name="Shiraishi A."/>
            <person name="Nakayama K."/>
            <person name="Satake H."/>
        </authorList>
    </citation>
    <scope>NUCLEOTIDE SEQUENCE</scope>
</reference>
<dbReference type="InterPro" id="IPR043128">
    <property type="entry name" value="Rev_trsase/Diguanyl_cyclase"/>
</dbReference>
<dbReference type="SUPFAM" id="SSF56672">
    <property type="entry name" value="DNA/RNA polymerases"/>
    <property type="match status" value="1"/>
</dbReference>
<keyword evidence="3" id="KW-0695">RNA-directed DNA polymerase</keyword>
<comment type="caution">
    <text evidence="3">The sequence shown here is derived from an EMBL/GenBank/DDBJ whole genome shotgun (WGS) entry which is preliminary data.</text>
</comment>
<dbReference type="InterPro" id="IPR036397">
    <property type="entry name" value="RNaseH_sf"/>
</dbReference>
<gene>
    <name evidence="3" type="ORF">Tco_1003664</name>
</gene>
<evidence type="ECO:0000256" key="1">
    <source>
        <dbReference type="SAM" id="Coils"/>
    </source>
</evidence>
<proteinExistence type="predicted"/>
<organism evidence="3 4">
    <name type="scientific">Tanacetum coccineum</name>
    <dbReference type="NCBI Taxonomy" id="301880"/>
    <lineage>
        <taxon>Eukaryota</taxon>
        <taxon>Viridiplantae</taxon>
        <taxon>Streptophyta</taxon>
        <taxon>Embryophyta</taxon>
        <taxon>Tracheophyta</taxon>
        <taxon>Spermatophyta</taxon>
        <taxon>Magnoliopsida</taxon>
        <taxon>eudicotyledons</taxon>
        <taxon>Gunneridae</taxon>
        <taxon>Pentapetalae</taxon>
        <taxon>asterids</taxon>
        <taxon>campanulids</taxon>
        <taxon>Asterales</taxon>
        <taxon>Asteraceae</taxon>
        <taxon>Asteroideae</taxon>
        <taxon>Anthemideae</taxon>
        <taxon>Anthemidinae</taxon>
        <taxon>Tanacetum</taxon>
    </lineage>
</organism>
<accession>A0ABQ5FA31</accession>
<dbReference type="PROSITE" id="PS50994">
    <property type="entry name" value="INTEGRASE"/>
    <property type="match status" value="1"/>
</dbReference>
<protein>
    <submittedName>
        <fullName evidence="3">Reverse transcriptase domain-containing protein</fullName>
    </submittedName>
</protein>
<feature type="domain" description="Integrase catalytic" evidence="2">
    <location>
        <begin position="134"/>
        <end position="205"/>
    </location>
</feature>
<dbReference type="EMBL" id="BQNB010017171">
    <property type="protein sequence ID" value="GJT60131.1"/>
    <property type="molecule type" value="Genomic_DNA"/>
</dbReference>
<keyword evidence="4" id="KW-1185">Reference proteome</keyword>
<dbReference type="SUPFAM" id="SSF53098">
    <property type="entry name" value="Ribonuclease H-like"/>
    <property type="match status" value="1"/>
</dbReference>
<keyword evidence="3" id="KW-0808">Transferase</keyword>
<dbReference type="InterPro" id="IPR050951">
    <property type="entry name" value="Retrovirus_Pol_polyprotein"/>
</dbReference>
<feature type="coiled-coil region" evidence="1">
    <location>
        <begin position="260"/>
        <end position="287"/>
    </location>
</feature>
<sequence length="353" mass="40784">MFIDNILIYSKSKEEHEVHLKVVLELLKKEELFAKLSKCEIRLQEVHFFRQVVNNSGFHVDPSKIEVVKNWKVPKTPTKIRLFLGLAEEVKYAKEKLGAEFLSNYDCEIRYYPGKANIMVRALSRKEQVKPGLLGTRLDMTMAYHPQTDGQSERIIQTLEDMLRACVIEFGSSWDVHLLLVEFSYNNSYHLSIRCAPFEAIYGRKCRSPILWADVGKVGRLVDRVLLKYRLGRGLDTIWKVVSLALVLIDELRRLFARFCQIAEHQIAEEEGLLKFLRDRCDDLGRKSARRRVLIREMEALGEREVAVDSLEYLKQTHARETAKLAALIDAMAETLAGIHEKEGHVARMDLND</sequence>
<evidence type="ECO:0000259" key="2">
    <source>
        <dbReference type="PROSITE" id="PS50994"/>
    </source>
</evidence>
<dbReference type="InterPro" id="IPR001584">
    <property type="entry name" value="Integrase_cat-core"/>
</dbReference>
<keyword evidence="3" id="KW-0548">Nucleotidyltransferase</keyword>
<dbReference type="PANTHER" id="PTHR37984">
    <property type="entry name" value="PROTEIN CBG26694"/>
    <property type="match status" value="1"/>
</dbReference>